<reference evidence="1" key="1">
    <citation type="journal article" date="2015" name="Nature">
        <title>Complex archaea that bridge the gap between prokaryotes and eukaryotes.</title>
        <authorList>
            <person name="Spang A."/>
            <person name="Saw J.H."/>
            <person name="Jorgensen S.L."/>
            <person name="Zaremba-Niedzwiedzka K."/>
            <person name="Martijn J."/>
            <person name="Lind A.E."/>
            <person name="van Eijk R."/>
            <person name="Schleper C."/>
            <person name="Guy L."/>
            <person name="Ettema T.J."/>
        </authorList>
    </citation>
    <scope>NUCLEOTIDE SEQUENCE</scope>
</reference>
<accession>A0A0F8WKX1</accession>
<dbReference type="AlphaFoldDB" id="A0A0F8WKX1"/>
<dbReference type="EMBL" id="LAZR01064533">
    <property type="protein sequence ID" value="KKK57343.1"/>
    <property type="molecule type" value="Genomic_DNA"/>
</dbReference>
<protein>
    <submittedName>
        <fullName evidence="1">Uncharacterized protein</fullName>
    </submittedName>
</protein>
<evidence type="ECO:0000313" key="1">
    <source>
        <dbReference type="EMBL" id="KKK57343.1"/>
    </source>
</evidence>
<gene>
    <name evidence="1" type="ORF">LCGC14_3055430</name>
</gene>
<comment type="caution">
    <text evidence="1">The sequence shown here is derived from an EMBL/GenBank/DDBJ whole genome shotgun (WGS) entry which is preliminary data.</text>
</comment>
<name>A0A0F8WKX1_9ZZZZ</name>
<feature type="non-terminal residue" evidence="1">
    <location>
        <position position="1"/>
    </location>
</feature>
<organism evidence="1">
    <name type="scientific">marine sediment metagenome</name>
    <dbReference type="NCBI Taxonomy" id="412755"/>
    <lineage>
        <taxon>unclassified sequences</taxon>
        <taxon>metagenomes</taxon>
        <taxon>ecological metagenomes</taxon>
    </lineage>
</organism>
<sequence length="168" mass="17115">VNTGDEAAASETVQGIVERATQVEVDAGADTTRYVSPATLAAHANLDTDSGTFVATWSDGFTTTPTTTFNYVRIGKLVVIDVDASFTATSNNTAFLSDAGDVPSSLRPATGSQRMICPVQDNGAAVFGTLNISVAGTIQMNVGAGFGAFVGAGAKGLPQIISMAYSLV</sequence>
<proteinExistence type="predicted"/>